<proteinExistence type="predicted"/>
<evidence type="ECO:0008006" key="3">
    <source>
        <dbReference type="Google" id="ProtNLM"/>
    </source>
</evidence>
<reference evidence="1 2" key="1">
    <citation type="submission" date="2020-09" db="EMBL/GenBank/DDBJ databases">
        <title>De no assembly of potato wild relative species, Solanum commersonii.</title>
        <authorList>
            <person name="Cho K."/>
        </authorList>
    </citation>
    <scope>NUCLEOTIDE SEQUENCE [LARGE SCALE GENOMIC DNA]</scope>
    <source>
        <strain evidence="1">LZ3.2</strain>
        <tissue evidence="1">Leaf</tissue>
    </source>
</reference>
<dbReference type="Proteomes" id="UP000824120">
    <property type="component" value="Chromosome 6"/>
</dbReference>
<accession>A0A9J5YG93</accession>
<name>A0A9J5YG93_SOLCO</name>
<dbReference type="EMBL" id="JACXVP010000006">
    <property type="protein sequence ID" value="KAG5598863.1"/>
    <property type="molecule type" value="Genomic_DNA"/>
</dbReference>
<dbReference type="OrthoDB" id="1299580at2759"/>
<dbReference type="InterPro" id="IPR044824">
    <property type="entry name" value="MAIN-like"/>
</dbReference>
<sequence>MATQDMDVNAIVSYSWGSVTLTCLYRFLGKASQSIQNEIVGFLPQLQGPHATRWFAHFSLTDSVKHALEVFRDVLDSMTEYQFIWEPYSDDLIESRPDYYRIGQDIWCLGALIFC</sequence>
<keyword evidence="2" id="KW-1185">Reference proteome</keyword>
<protein>
    <recommendedName>
        <fullName evidence="3">Aminotransferase-like plant mobile domain-containing protein</fullName>
    </recommendedName>
</protein>
<dbReference type="AlphaFoldDB" id="A0A9J5YG93"/>
<dbReference type="PANTHER" id="PTHR46033">
    <property type="entry name" value="PROTEIN MAIN-LIKE 2"/>
    <property type="match status" value="1"/>
</dbReference>
<dbReference type="GO" id="GO:0010073">
    <property type="term" value="P:meristem maintenance"/>
    <property type="evidence" value="ECO:0007669"/>
    <property type="project" value="InterPro"/>
</dbReference>
<evidence type="ECO:0000313" key="1">
    <source>
        <dbReference type="EMBL" id="KAG5598863.1"/>
    </source>
</evidence>
<evidence type="ECO:0000313" key="2">
    <source>
        <dbReference type="Proteomes" id="UP000824120"/>
    </source>
</evidence>
<comment type="caution">
    <text evidence="1">The sequence shown here is derived from an EMBL/GenBank/DDBJ whole genome shotgun (WGS) entry which is preliminary data.</text>
</comment>
<gene>
    <name evidence="1" type="ORF">H5410_030233</name>
</gene>
<organism evidence="1 2">
    <name type="scientific">Solanum commersonii</name>
    <name type="common">Commerson's wild potato</name>
    <name type="synonym">Commerson's nightshade</name>
    <dbReference type="NCBI Taxonomy" id="4109"/>
    <lineage>
        <taxon>Eukaryota</taxon>
        <taxon>Viridiplantae</taxon>
        <taxon>Streptophyta</taxon>
        <taxon>Embryophyta</taxon>
        <taxon>Tracheophyta</taxon>
        <taxon>Spermatophyta</taxon>
        <taxon>Magnoliopsida</taxon>
        <taxon>eudicotyledons</taxon>
        <taxon>Gunneridae</taxon>
        <taxon>Pentapetalae</taxon>
        <taxon>asterids</taxon>
        <taxon>lamiids</taxon>
        <taxon>Solanales</taxon>
        <taxon>Solanaceae</taxon>
        <taxon>Solanoideae</taxon>
        <taxon>Solaneae</taxon>
        <taxon>Solanum</taxon>
    </lineage>
</organism>
<dbReference type="PANTHER" id="PTHR46033:SF60">
    <property type="entry name" value="AMINOTRANSFERASE-LIKE PLANT MOBILE DOMAIN-CONTAINING PROTEIN"/>
    <property type="match status" value="1"/>
</dbReference>